<dbReference type="EMBL" id="CP001874">
    <property type="protein sequence ID" value="ADG88239.1"/>
    <property type="molecule type" value="Genomic_DNA"/>
</dbReference>
<reference evidence="2 3" key="1">
    <citation type="submission" date="2010-01" db="EMBL/GenBank/DDBJ databases">
        <title>The complete genome of Thermobispora bispora DSM 43833.</title>
        <authorList>
            <consortium name="US DOE Joint Genome Institute (JGI-PGF)"/>
            <person name="Lucas S."/>
            <person name="Copeland A."/>
            <person name="Lapidus A."/>
            <person name="Glavina del Rio T."/>
            <person name="Dalin E."/>
            <person name="Tice H."/>
            <person name="Bruce D."/>
            <person name="Goodwin L."/>
            <person name="Pitluck S."/>
            <person name="Kyrpides N."/>
            <person name="Mavromatis K."/>
            <person name="Ivanova N."/>
            <person name="Mikhailova N."/>
            <person name="Chertkov O."/>
            <person name="Brettin T."/>
            <person name="Detter J.C."/>
            <person name="Han C."/>
            <person name="Larimer F."/>
            <person name="Land M."/>
            <person name="Hauser L."/>
            <person name="Markowitz V."/>
            <person name="Cheng J.-F."/>
            <person name="Hugenholtz P."/>
            <person name="Woyke T."/>
            <person name="Wu D."/>
            <person name="Jando M."/>
            <person name="Schneider S."/>
            <person name="Klenk H.-P."/>
            <person name="Eisen J.A."/>
        </authorList>
    </citation>
    <scope>NUCLEOTIDE SEQUENCE [LARGE SCALE GENOMIC DNA]</scope>
    <source>
        <strain evidence="3">ATCC 19993 / DSM 43833 / CBS 139.67 / JCM 10125 / KCTC 9307 / NBRC 14880 / R51</strain>
    </source>
</reference>
<proteinExistence type="predicted"/>
<keyword evidence="3" id="KW-1185">Reference proteome</keyword>
<feature type="region of interest" description="Disordered" evidence="1">
    <location>
        <begin position="1"/>
        <end position="23"/>
    </location>
</feature>
<protein>
    <recommendedName>
        <fullName evidence="4">XRE family transcriptional regulator</fullName>
    </recommendedName>
</protein>
<name>D6YA96_THEBD</name>
<dbReference type="SUPFAM" id="SSF56024">
    <property type="entry name" value="Phospholipase D/nuclease"/>
    <property type="match status" value="1"/>
</dbReference>
<dbReference type="Proteomes" id="UP000006640">
    <property type="component" value="Chromosome"/>
</dbReference>
<dbReference type="AlphaFoldDB" id="D6YA96"/>
<evidence type="ECO:0000313" key="2">
    <source>
        <dbReference type="EMBL" id="ADG88239.1"/>
    </source>
</evidence>
<accession>D6YA96</accession>
<sequence length="193" mass="21343">MEPVIGAVPRTHSARTPPGRPGRFSFDYDPNRWTVPWDAWGRLFAEAKKDIGVLVYAGLFLADDAGIVRMFAEKAAAGVRVRILLGDPDSPEVARRGTDEGIDEAMAAKIHNALVLYRPLLGRENVAIRLHRTVLYTSIYRGDDQLLVNTHVYGTPAANAPVLHLRKVPGGNMVATYLASFERVWEQARPVES</sequence>
<evidence type="ECO:0008006" key="4">
    <source>
        <dbReference type="Google" id="ProtNLM"/>
    </source>
</evidence>
<gene>
    <name evidence="2" type="ordered locus">Tbis_1522</name>
</gene>
<dbReference type="eggNOG" id="COG3423">
    <property type="taxonomic scope" value="Bacteria"/>
</dbReference>
<dbReference type="STRING" id="469371.Tbis_1522"/>
<organism evidence="2 3">
    <name type="scientific">Thermobispora bispora (strain ATCC 19993 / DSM 43833 / CBS 139.67 / JCM 10125 / KCTC 9307 / NBRC 14880 / R51)</name>
    <dbReference type="NCBI Taxonomy" id="469371"/>
    <lineage>
        <taxon>Bacteria</taxon>
        <taxon>Bacillati</taxon>
        <taxon>Actinomycetota</taxon>
        <taxon>Actinomycetes</taxon>
        <taxon>Streptosporangiales</taxon>
        <taxon>Streptosporangiaceae</taxon>
        <taxon>Thermobispora</taxon>
    </lineage>
</organism>
<evidence type="ECO:0000256" key="1">
    <source>
        <dbReference type="SAM" id="MobiDB-lite"/>
    </source>
</evidence>
<dbReference type="KEGG" id="tbi:Tbis_1522"/>
<dbReference type="HOGENOM" id="CLU_059166_0_0_11"/>
<evidence type="ECO:0000313" key="3">
    <source>
        <dbReference type="Proteomes" id="UP000006640"/>
    </source>
</evidence>